<name>A0AAW0ZRR1_9HYME</name>
<dbReference type="EMBL" id="JAWNGG020000137">
    <property type="protein sequence ID" value="KAK9299909.1"/>
    <property type="molecule type" value="Genomic_DNA"/>
</dbReference>
<keyword evidence="2" id="KW-1185">Reference proteome</keyword>
<protein>
    <submittedName>
        <fullName evidence="1">Uncharacterized protein</fullName>
    </submittedName>
</protein>
<gene>
    <name evidence="1" type="ORF">QLX08_007213</name>
</gene>
<sequence>MGNWNETLWERLERRVWLFDRLVWTMLSYGAEIWGWKKREEKSGENPEEVLEMGAGGEMANARIHDEGRVAKRSIKNKSREISLKL</sequence>
<comment type="caution">
    <text evidence="1">The sequence shown here is derived from an EMBL/GenBank/DDBJ whole genome shotgun (WGS) entry which is preliminary data.</text>
</comment>
<evidence type="ECO:0000313" key="1">
    <source>
        <dbReference type="EMBL" id="KAK9299909.1"/>
    </source>
</evidence>
<dbReference type="AlphaFoldDB" id="A0AAW0ZRR1"/>
<accession>A0AAW0ZRR1</accession>
<organism evidence="1 2">
    <name type="scientific">Tetragonisca angustula</name>
    <dbReference type="NCBI Taxonomy" id="166442"/>
    <lineage>
        <taxon>Eukaryota</taxon>
        <taxon>Metazoa</taxon>
        <taxon>Ecdysozoa</taxon>
        <taxon>Arthropoda</taxon>
        <taxon>Hexapoda</taxon>
        <taxon>Insecta</taxon>
        <taxon>Pterygota</taxon>
        <taxon>Neoptera</taxon>
        <taxon>Endopterygota</taxon>
        <taxon>Hymenoptera</taxon>
        <taxon>Apocrita</taxon>
        <taxon>Aculeata</taxon>
        <taxon>Apoidea</taxon>
        <taxon>Anthophila</taxon>
        <taxon>Apidae</taxon>
        <taxon>Tetragonisca</taxon>
    </lineage>
</organism>
<proteinExistence type="predicted"/>
<reference evidence="1 2" key="1">
    <citation type="submission" date="2024-05" db="EMBL/GenBank/DDBJ databases">
        <title>The nuclear and mitochondrial genome assemblies of Tetragonisca angustula (Apidae: Meliponini), a tiny yet remarkable pollinator in the Neotropics.</title>
        <authorList>
            <person name="Ferrari R."/>
            <person name="Ricardo P.C."/>
            <person name="Dias F.C."/>
            <person name="Araujo N.S."/>
            <person name="Soares D.O."/>
            <person name="Zhou Q.-S."/>
            <person name="Zhu C.-D."/>
            <person name="Coutinho L."/>
            <person name="Airas M.C."/>
            <person name="Batista T.M."/>
        </authorList>
    </citation>
    <scope>NUCLEOTIDE SEQUENCE [LARGE SCALE GENOMIC DNA]</scope>
    <source>
        <strain evidence="1">ASF017062</strain>
        <tissue evidence="1">Abdomen</tissue>
    </source>
</reference>
<dbReference type="Proteomes" id="UP001432146">
    <property type="component" value="Unassembled WGS sequence"/>
</dbReference>
<evidence type="ECO:0000313" key="2">
    <source>
        <dbReference type="Proteomes" id="UP001432146"/>
    </source>
</evidence>